<dbReference type="GO" id="GO:0000976">
    <property type="term" value="F:transcription cis-regulatory region binding"/>
    <property type="evidence" value="ECO:0007669"/>
    <property type="project" value="TreeGrafter"/>
</dbReference>
<reference evidence="6 7" key="1">
    <citation type="submission" date="2017-06" db="EMBL/GenBank/DDBJ databases">
        <authorList>
            <person name="Kim H.J."/>
            <person name="Triplett B.A."/>
        </authorList>
    </citation>
    <scope>NUCLEOTIDE SEQUENCE [LARGE SCALE GENOMIC DNA]</scope>
    <source>
        <strain evidence="6 7">CGMCC 4.2132</strain>
    </source>
</reference>
<accession>A0A239MMV8</accession>
<proteinExistence type="predicted"/>
<dbReference type="PROSITE" id="PS50977">
    <property type="entry name" value="HTH_TETR_2"/>
    <property type="match status" value="1"/>
</dbReference>
<dbReference type="InterPro" id="IPR009057">
    <property type="entry name" value="Homeodomain-like_sf"/>
</dbReference>
<keyword evidence="3" id="KW-0804">Transcription</keyword>
<evidence type="ECO:0000256" key="3">
    <source>
        <dbReference type="ARBA" id="ARBA00023163"/>
    </source>
</evidence>
<dbReference type="PANTHER" id="PTHR30055">
    <property type="entry name" value="HTH-TYPE TRANSCRIPTIONAL REGULATOR RUTR"/>
    <property type="match status" value="1"/>
</dbReference>
<dbReference type="Proteomes" id="UP000198282">
    <property type="component" value="Unassembled WGS sequence"/>
</dbReference>
<dbReference type="InterPro" id="IPR001647">
    <property type="entry name" value="HTH_TetR"/>
</dbReference>
<protein>
    <submittedName>
        <fullName evidence="6">Transcriptional regulator, TetR family</fullName>
    </submittedName>
</protein>
<name>A0A239MMV8_9ACTN</name>
<keyword evidence="2 4" id="KW-0238">DNA-binding</keyword>
<gene>
    <name evidence="6" type="ORF">SAMN05216276_104355</name>
</gene>
<dbReference type="RefSeq" id="WP_089211143.1">
    <property type="nucleotide sequence ID" value="NZ_FZOD01000043.1"/>
</dbReference>
<dbReference type="InterPro" id="IPR050109">
    <property type="entry name" value="HTH-type_TetR-like_transc_reg"/>
</dbReference>
<dbReference type="AlphaFoldDB" id="A0A239MMV8"/>
<evidence type="ECO:0000256" key="4">
    <source>
        <dbReference type="PROSITE-ProRule" id="PRU00335"/>
    </source>
</evidence>
<evidence type="ECO:0000259" key="5">
    <source>
        <dbReference type="PROSITE" id="PS50977"/>
    </source>
</evidence>
<feature type="DNA-binding region" description="H-T-H motif" evidence="4">
    <location>
        <begin position="17"/>
        <end position="36"/>
    </location>
</feature>
<dbReference type="OrthoDB" id="8479950at2"/>
<feature type="domain" description="HTH tetR-type" evidence="5">
    <location>
        <begin position="1"/>
        <end position="54"/>
    </location>
</feature>
<evidence type="ECO:0000313" key="6">
    <source>
        <dbReference type="EMBL" id="SNT44187.1"/>
    </source>
</evidence>
<dbReference type="GO" id="GO:0003700">
    <property type="term" value="F:DNA-binding transcription factor activity"/>
    <property type="evidence" value="ECO:0007669"/>
    <property type="project" value="TreeGrafter"/>
</dbReference>
<keyword evidence="7" id="KW-1185">Reference proteome</keyword>
<dbReference type="Gene3D" id="1.10.357.10">
    <property type="entry name" value="Tetracycline Repressor, domain 2"/>
    <property type="match status" value="2"/>
</dbReference>
<dbReference type="EMBL" id="FZOD01000043">
    <property type="protein sequence ID" value="SNT44187.1"/>
    <property type="molecule type" value="Genomic_DNA"/>
</dbReference>
<keyword evidence="1" id="KW-0805">Transcription regulation</keyword>
<evidence type="ECO:0000256" key="2">
    <source>
        <dbReference type="ARBA" id="ARBA00023125"/>
    </source>
</evidence>
<sequence length="117" mass="12511">MAVALELFGKRDAEGVSIDDVASAAGASRALVYHYFGGKQELHVAALKSAAAQLEARRSWTASVETAGLDWLEHGDMGRPALERMLVDQMLALLGVAARRDPQAGELLEKLIRGQAP</sequence>
<evidence type="ECO:0000313" key="7">
    <source>
        <dbReference type="Proteomes" id="UP000198282"/>
    </source>
</evidence>
<dbReference type="PANTHER" id="PTHR30055:SF238">
    <property type="entry name" value="MYCOFACTOCIN BIOSYNTHESIS TRANSCRIPTIONAL REGULATOR MFTR-RELATED"/>
    <property type="match status" value="1"/>
</dbReference>
<dbReference type="Pfam" id="PF00440">
    <property type="entry name" value="TetR_N"/>
    <property type="match status" value="1"/>
</dbReference>
<organism evidence="6 7">
    <name type="scientific">Streptosporangium subroseum</name>
    <dbReference type="NCBI Taxonomy" id="106412"/>
    <lineage>
        <taxon>Bacteria</taxon>
        <taxon>Bacillati</taxon>
        <taxon>Actinomycetota</taxon>
        <taxon>Actinomycetes</taxon>
        <taxon>Streptosporangiales</taxon>
        <taxon>Streptosporangiaceae</taxon>
        <taxon>Streptosporangium</taxon>
    </lineage>
</organism>
<dbReference type="SUPFAM" id="SSF46689">
    <property type="entry name" value="Homeodomain-like"/>
    <property type="match status" value="1"/>
</dbReference>
<evidence type="ECO:0000256" key="1">
    <source>
        <dbReference type="ARBA" id="ARBA00023015"/>
    </source>
</evidence>